<evidence type="ECO:0000313" key="2">
    <source>
        <dbReference type="EMBL" id="KAK1921202.1"/>
    </source>
</evidence>
<feature type="region of interest" description="Disordered" evidence="1">
    <location>
        <begin position="32"/>
        <end position="59"/>
    </location>
</feature>
<sequence>MGDNYSTNNLLGGYTGSQTSFPSFAAGICSSPTSRPSSMLDSSPSALSPISTSSLTTPPASLRQYSTALKAMMAQGMSAAMADMQDDTREAERSFDMEFGYDDEDPIERHVRMHLTPSRVKVVDRRPRGVVGQNIEETMAQRQQQQQQQQQQPQLHEPEALIHTTEEQGQEMDEAVDNPKHFRPGLIHFHRTHSSNRRTMPCFTSFTSSDATSNGGSGASTPFGDEADTPGSMWSEASFEAIKPEDVASLYGLPYPANNSSGSFVYPFPASGLSAPFEHGEKPIDRTSILSTSSTCTALSSASTVTDSTCKPSRPPLGRPRPRTGPYPGSVGERQKEREHAVQIGAIAEDDEAWMEGRTISEQMILQAGVRCQRGRGVFR</sequence>
<organism evidence="2 3">
    <name type="scientific">Papiliotrema laurentii</name>
    <name type="common">Cryptococcus laurentii</name>
    <dbReference type="NCBI Taxonomy" id="5418"/>
    <lineage>
        <taxon>Eukaryota</taxon>
        <taxon>Fungi</taxon>
        <taxon>Dikarya</taxon>
        <taxon>Basidiomycota</taxon>
        <taxon>Agaricomycotina</taxon>
        <taxon>Tremellomycetes</taxon>
        <taxon>Tremellales</taxon>
        <taxon>Rhynchogastremaceae</taxon>
        <taxon>Papiliotrema</taxon>
    </lineage>
</organism>
<accession>A0AAD9CTF3</accession>
<evidence type="ECO:0000313" key="3">
    <source>
        <dbReference type="Proteomes" id="UP001182556"/>
    </source>
</evidence>
<name>A0AAD9CTF3_PAPLA</name>
<gene>
    <name evidence="2" type="ORF">DB88DRAFT_92921</name>
</gene>
<reference evidence="2" key="1">
    <citation type="submission" date="2023-02" db="EMBL/GenBank/DDBJ databases">
        <title>Identification and recombinant expression of a fungal hydrolase from Papiliotrema laurentii that hydrolyzes apple cutin and clears colloidal polyester polyurethane.</title>
        <authorList>
            <consortium name="DOE Joint Genome Institute"/>
            <person name="Roman V.A."/>
            <person name="Bojanowski C."/>
            <person name="Crable B.R."/>
            <person name="Wagner D.N."/>
            <person name="Hung C.S."/>
            <person name="Nadeau L.J."/>
            <person name="Schratz L."/>
            <person name="Haridas S."/>
            <person name="Pangilinan J."/>
            <person name="Lipzen A."/>
            <person name="Na H."/>
            <person name="Yan M."/>
            <person name="Ng V."/>
            <person name="Grigoriev I.V."/>
            <person name="Spatafora J.W."/>
            <person name="Barlow D."/>
            <person name="Biffinger J."/>
            <person name="Kelley-Loughnane N."/>
            <person name="Varaljay V.A."/>
            <person name="Crookes-Goodson W.J."/>
        </authorList>
    </citation>
    <scope>NUCLEOTIDE SEQUENCE</scope>
    <source>
        <strain evidence="2">5307AH</strain>
    </source>
</reference>
<comment type="caution">
    <text evidence="2">The sequence shown here is derived from an EMBL/GenBank/DDBJ whole genome shotgun (WGS) entry which is preliminary data.</text>
</comment>
<protein>
    <submittedName>
        <fullName evidence="2">Uncharacterized protein</fullName>
    </submittedName>
</protein>
<dbReference type="Proteomes" id="UP001182556">
    <property type="component" value="Unassembled WGS sequence"/>
</dbReference>
<proteinExistence type="predicted"/>
<dbReference type="AlphaFoldDB" id="A0AAD9CTF3"/>
<evidence type="ECO:0000256" key="1">
    <source>
        <dbReference type="SAM" id="MobiDB-lite"/>
    </source>
</evidence>
<keyword evidence="3" id="KW-1185">Reference proteome</keyword>
<feature type="region of interest" description="Disordered" evidence="1">
    <location>
        <begin position="305"/>
        <end position="339"/>
    </location>
</feature>
<feature type="compositionally biased region" description="Pro residues" evidence="1">
    <location>
        <begin position="313"/>
        <end position="325"/>
    </location>
</feature>
<dbReference type="EMBL" id="JAODAN010000011">
    <property type="protein sequence ID" value="KAK1921202.1"/>
    <property type="molecule type" value="Genomic_DNA"/>
</dbReference>